<organism evidence="1">
    <name type="scientific">Anguilla anguilla</name>
    <name type="common">European freshwater eel</name>
    <name type="synonym">Muraena anguilla</name>
    <dbReference type="NCBI Taxonomy" id="7936"/>
    <lineage>
        <taxon>Eukaryota</taxon>
        <taxon>Metazoa</taxon>
        <taxon>Chordata</taxon>
        <taxon>Craniata</taxon>
        <taxon>Vertebrata</taxon>
        <taxon>Euteleostomi</taxon>
        <taxon>Actinopterygii</taxon>
        <taxon>Neopterygii</taxon>
        <taxon>Teleostei</taxon>
        <taxon>Anguilliformes</taxon>
        <taxon>Anguillidae</taxon>
        <taxon>Anguilla</taxon>
    </lineage>
</organism>
<evidence type="ECO:0000313" key="1">
    <source>
        <dbReference type="EMBL" id="JAH72043.1"/>
    </source>
</evidence>
<name>A0A0E9V448_ANGAN</name>
<reference evidence="1" key="1">
    <citation type="submission" date="2014-11" db="EMBL/GenBank/DDBJ databases">
        <authorList>
            <person name="Amaro Gonzalez C."/>
        </authorList>
    </citation>
    <scope>NUCLEOTIDE SEQUENCE</scope>
</reference>
<sequence length="23" mass="2832">MRSRTHFTHSSYGIQNYFTQEQI</sequence>
<proteinExistence type="predicted"/>
<accession>A0A0E9V448</accession>
<protein>
    <submittedName>
        <fullName evidence="1">Uncharacterized protein</fullName>
    </submittedName>
</protein>
<dbReference type="AlphaFoldDB" id="A0A0E9V448"/>
<dbReference type="EMBL" id="GBXM01036534">
    <property type="protein sequence ID" value="JAH72043.1"/>
    <property type="molecule type" value="Transcribed_RNA"/>
</dbReference>
<reference evidence="1" key="2">
    <citation type="journal article" date="2015" name="Fish Shellfish Immunol.">
        <title>Early steps in the European eel (Anguilla anguilla)-Vibrio vulnificus interaction in the gills: Role of the RtxA13 toxin.</title>
        <authorList>
            <person name="Callol A."/>
            <person name="Pajuelo D."/>
            <person name="Ebbesson L."/>
            <person name="Teles M."/>
            <person name="MacKenzie S."/>
            <person name="Amaro C."/>
        </authorList>
    </citation>
    <scope>NUCLEOTIDE SEQUENCE</scope>
</reference>